<dbReference type="AlphaFoldDB" id="F4QPG6"/>
<dbReference type="Proteomes" id="UP000006512">
    <property type="component" value="Unassembled WGS sequence"/>
</dbReference>
<evidence type="ECO:0000313" key="2">
    <source>
        <dbReference type="EMBL" id="EGF91224.1"/>
    </source>
</evidence>
<dbReference type="HOGENOM" id="CLU_2230923_0_0_5"/>
<feature type="coiled-coil region" evidence="1">
    <location>
        <begin position="18"/>
        <end position="81"/>
    </location>
</feature>
<reference evidence="3" key="1">
    <citation type="submission" date="2011-03" db="EMBL/GenBank/DDBJ databases">
        <title>Draft genome sequence of Brevundimonas diminuta.</title>
        <authorList>
            <person name="Brown P.J.B."/>
            <person name="Buechlein A."/>
            <person name="Hemmerich C."/>
            <person name="Brun Y.V."/>
        </authorList>
    </citation>
    <scope>NUCLEOTIDE SEQUENCE [LARGE SCALE GENOMIC DNA]</scope>
    <source>
        <strain evidence="3">C19</strain>
    </source>
</reference>
<gene>
    <name evidence="2" type="ORF">ABI_26390</name>
</gene>
<keyword evidence="3" id="KW-1185">Reference proteome</keyword>
<accession>F4QPG6</accession>
<dbReference type="RefSeq" id="WP_006273420.1">
    <property type="nucleotide sequence ID" value="NZ_GL883078.1"/>
</dbReference>
<name>F4QPG6_9CAUL</name>
<dbReference type="STRING" id="715226.ABI_26390"/>
<evidence type="ECO:0000256" key="1">
    <source>
        <dbReference type="SAM" id="Coils"/>
    </source>
</evidence>
<organism evidence="2 3">
    <name type="scientific">Asticcacaulis biprosthecium C19</name>
    <dbReference type="NCBI Taxonomy" id="715226"/>
    <lineage>
        <taxon>Bacteria</taxon>
        <taxon>Pseudomonadati</taxon>
        <taxon>Pseudomonadota</taxon>
        <taxon>Alphaproteobacteria</taxon>
        <taxon>Caulobacterales</taxon>
        <taxon>Caulobacteraceae</taxon>
        <taxon>Asticcacaulis</taxon>
    </lineage>
</organism>
<proteinExistence type="predicted"/>
<sequence length="105" mass="11054">METSLMSGQMGSSLSVAVDRLDRALEALESRVRALQNGDPLPPPLLAGAEGAPVEGRNEEVENLLNELEEAKGREAALAKAAETAFQALGMAAANIRILLREEAA</sequence>
<protein>
    <submittedName>
        <fullName evidence="2">Uncharacterized protein</fullName>
    </submittedName>
</protein>
<evidence type="ECO:0000313" key="3">
    <source>
        <dbReference type="Proteomes" id="UP000006512"/>
    </source>
</evidence>
<keyword evidence="1" id="KW-0175">Coiled coil</keyword>
<dbReference type="EMBL" id="GL883078">
    <property type="protein sequence ID" value="EGF91224.1"/>
    <property type="molecule type" value="Genomic_DNA"/>
</dbReference>